<keyword evidence="1" id="KW-0732">Signal</keyword>
<protein>
    <submittedName>
        <fullName evidence="2">Uncharacterized protein</fullName>
    </submittedName>
</protein>
<feature type="chain" id="PRO_5047396805" evidence="1">
    <location>
        <begin position="27"/>
        <end position="1157"/>
    </location>
</feature>
<evidence type="ECO:0000256" key="1">
    <source>
        <dbReference type="SAM" id="SignalP"/>
    </source>
</evidence>
<dbReference type="Proteomes" id="UP001374893">
    <property type="component" value="Chromosome"/>
</dbReference>
<evidence type="ECO:0000313" key="2">
    <source>
        <dbReference type="EMBL" id="BCX47940.1"/>
    </source>
</evidence>
<organism evidence="2 3">
    <name type="scientific">Haloferula helveola</name>
    <dbReference type="NCBI Taxonomy" id="490095"/>
    <lineage>
        <taxon>Bacteria</taxon>
        <taxon>Pseudomonadati</taxon>
        <taxon>Verrucomicrobiota</taxon>
        <taxon>Verrucomicrobiia</taxon>
        <taxon>Verrucomicrobiales</taxon>
        <taxon>Verrucomicrobiaceae</taxon>
        <taxon>Haloferula</taxon>
    </lineage>
</organism>
<name>A0ABN6H2Q0_9BACT</name>
<proteinExistence type="predicted"/>
<dbReference type="EMBL" id="AP024702">
    <property type="protein sequence ID" value="BCX47940.1"/>
    <property type="molecule type" value="Genomic_DNA"/>
</dbReference>
<dbReference type="RefSeq" id="WP_338690425.1">
    <property type="nucleotide sequence ID" value="NZ_AP024702.1"/>
</dbReference>
<reference evidence="2 3" key="1">
    <citation type="submission" date="2021-06" db="EMBL/GenBank/DDBJ databases">
        <title>Complete genome of Haloferula helveola possessing various polysaccharide degrading enzymes.</title>
        <authorList>
            <person name="Takami H."/>
            <person name="Huang C."/>
            <person name="Hamasaki K."/>
        </authorList>
    </citation>
    <scope>NUCLEOTIDE SEQUENCE [LARGE SCALE GENOMIC DNA]</scope>
    <source>
        <strain evidence="2 3">CN-1</strain>
    </source>
</reference>
<keyword evidence="3" id="KW-1185">Reference proteome</keyword>
<feature type="signal peptide" evidence="1">
    <location>
        <begin position="1"/>
        <end position="26"/>
    </location>
</feature>
<accession>A0ABN6H2Q0</accession>
<sequence>MSPSPFSRVFGLAFSTLVAVAPLAHADLDVDGVLTIEGTIPLSVQGPFEVGAAENVQVFIGDGSGFLPGGGIDPAARGIFLTNATVGIVKSGTDYAVVASGGASSAGIPGLTVAGSITARVNMLGFAIDETITVPGTSNLVNVAFSGAETSGGPGDPFYSITGAGFGIDINGQTIVGDLDVRKLSVVRSSGPETALSLGVFNGITGFGNGMTDLVSMADATGYVLAFSDGLAGSLSGNVAVTGAANAGAYHFEINTTDTPVDETFDTGGGLANVMVEAGNFIRIVGLGSLLEILGQTLSGDFLFQQDPSGDVSVLAINVITSFTDGPTDLMTLFDGSGALLLTPSGAAGQLGGLLSLNVPDASVSDSFELSINSTSLAVNRTFDIGGSLFTLDLAAGNYARIGAAGVGVTLGGQEVVGDFTFEQDSGSVVGSATSVTSVFGSPGNDLLSLTAGNGVLLLNSTGPAATFNGLATTADPDASLSGTLDLRINLTGQVISETVTVAGITGILEFGASNTLEMTATGAQLEILGSTLIGDFQFEKTGGGDVAGVVSNPALALDDGSIELVTVSGPTGVVVMSAAGTAIEFSGNIATSVPGTSASGIFTAAANTGSSAVNETLSIGAGIVSLDLPPGPFLQLTGAGAAFSIQGQTLTGNFVFERKSDGTIVALVTGGLYVQGGGLTALNDLSGPLLFFSTGVAGALDGIPALAIPGLVSAAPFALQINTTNTPVDQAVEVNGSIFSVSVPGGNFLRLVGESIALQIAGLDLVGSFLIEKVAPDTVGLQAVDVGFSMGPALLDAFGCSGTLLANSSGVAGGLSLGGFAFNAPEVGLAGFANRIEFNTRPTPVIGAFELGGGTEFLNLPAGPYAGVPFVGAAVSLSRLQLGGVPSGFIGDVLVDQFEGKARIRLVQDGSVGTGTTLVPGTGALRITEGNLITSLSGSQIDFGTSLDDPVVITGGTFSVDTPVPLRIHPASIKSGDVPLIDFSSGGGPVTPADFQVSPPLPTGFSLAVSGDMLLLTSAVKIDTDGDGLSDDWEELYGPDTTSLSPIDNSDGDLYPAIVEFALGLNPTIPDTPTLTPSIEESGGQNYLTLTYTRNPDAIGLLGIFTQRSTDLGQTDPWSSDDTTWQSGTDTQITDRSLFPTAANPSEFLRLEVVKP</sequence>
<evidence type="ECO:0000313" key="3">
    <source>
        <dbReference type="Proteomes" id="UP001374893"/>
    </source>
</evidence>
<gene>
    <name evidence="2" type="ORF">HAHE_18480</name>
</gene>